<organism evidence="1 2">
    <name type="scientific">Gluconacetobacter diazotrophicus</name>
    <name type="common">Acetobacter diazotrophicus</name>
    <dbReference type="NCBI Taxonomy" id="33996"/>
    <lineage>
        <taxon>Bacteria</taxon>
        <taxon>Pseudomonadati</taxon>
        <taxon>Pseudomonadota</taxon>
        <taxon>Alphaproteobacteria</taxon>
        <taxon>Acetobacterales</taxon>
        <taxon>Acetobacteraceae</taxon>
        <taxon>Gluconacetobacter</taxon>
    </lineage>
</organism>
<protein>
    <submittedName>
        <fullName evidence="1">Uncharacterized protein</fullName>
    </submittedName>
</protein>
<evidence type="ECO:0000313" key="2">
    <source>
        <dbReference type="Proteomes" id="UP000550787"/>
    </source>
</evidence>
<dbReference type="EMBL" id="JABEQG010000026">
    <property type="protein sequence ID" value="MBB2157234.1"/>
    <property type="molecule type" value="Genomic_DNA"/>
</dbReference>
<sequence length="135" mass="14705">MRQIDLEDAIVRTVVTARTGLPEIRTVNGAGMAVTRVTLHGRQMAHIAGMHGHSLMERVRTLIEYGLEDGARYRTPPVEALRPVGTARKISISLSAETMHDIHLVAIGGQHPLTFAAALRWLVDLGIKADRGVTP</sequence>
<comment type="caution">
    <text evidence="1">The sequence shown here is derived from an EMBL/GenBank/DDBJ whole genome shotgun (WGS) entry which is preliminary data.</text>
</comment>
<dbReference type="AlphaFoldDB" id="A0A7W4I6P6"/>
<proteinExistence type="predicted"/>
<dbReference type="Proteomes" id="UP000550787">
    <property type="component" value="Unassembled WGS sequence"/>
</dbReference>
<reference evidence="1 2" key="1">
    <citation type="submission" date="2020-04" db="EMBL/GenBank/DDBJ databases">
        <title>Description of novel Gluconacetobacter.</title>
        <authorList>
            <person name="Sombolestani A."/>
        </authorList>
    </citation>
    <scope>NUCLEOTIDE SEQUENCE [LARGE SCALE GENOMIC DNA]</scope>
    <source>
        <strain evidence="1 2">LMG 7603</strain>
    </source>
</reference>
<accession>A0A7W4I6P6</accession>
<gene>
    <name evidence="1" type="ORF">HLH33_13085</name>
</gene>
<evidence type="ECO:0000313" key="1">
    <source>
        <dbReference type="EMBL" id="MBB2157234.1"/>
    </source>
</evidence>
<dbReference type="RefSeq" id="WP_183116111.1">
    <property type="nucleotide sequence ID" value="NZ_JABEQG010000026.1"/>
</dbReference>
<name>A0A7W4I6P6_GLUDI</name>